<dbReference type="WBParaSite" id="MCU_011941-RA">
    <property type="protein sequence ID" value="MCU_011941-RA"/>
    <property type="gene ID" value="MCU_011941"/>
</dbReference>
<sequence>MKKTGTTDRALVTNYKLEPRIRHRPSDSTTPPIIYCSSFVSFSGWLPTFLACHWNSTRQRIGCGL</sequence>
<name>A0A5K3FW42_MESCO</name>
<protein>
    <submittedName>
        <fullName evidence="1">Uncharacterized protein</fullName>
    </submittedName>
</protein>
<organism evidence="1">
    <name type="scientific">Mesocestoides corti</name>
    <name type="common">Flatworm</name>
    <dbReference type="NCBI Taxonomy" id="53468"/>
    <lineage>
        <taxon>Eukaryota</taxon>
        <taxon>Metazoa</taxon>
        <taxon>Spiralia</taxon>
        <taxon>Lophotrochozoa</taxon>
        <taxon>Platyhelminthes</taxon>
        <taxon>Cestoda</taxon>
        <taxon>Eucestoda</taxon>
        <taxon>Cyclophyllidea</taxon>
        <taxon>Mesocestoididae</taxon>
        <taxon>Mesocestoides</taxon>
    </lineage>
</organism>
<dbReference type="AlphaFoldDB" id="A0A5K3FW42"/>
<evidence type="ECO:0000313" key="1">
    <source>
        <dbReference type="WBParaSite" id="MCU_011941-RA"/>
    </source>
</evidence>
<proteinExistence type="predicted"/>
<accession>A0A5K3FW42</accession>
<reference evidence="1" key="1">
    <citation type="submission" date="2019-11" db="UniProtKB">
        <authorList>
            <consortium name="WormBaseParasite"/>
        </authorList>
    </citation>
    <scope>IDENTIFICATION</scope>
</reference>